<dbReference type="EMBL" id="FWEV01000282">
    <property type="protein sequence ID" value="SLM31630.1"/>
    <property type="molecule type" value="Genomic_DNA"/>
</dbReference>
<dbReference type="STRING" id="1246637.MTBBW1_400037"/>
<dbReference type="Pfam" id="PF10727">
    <property type="entry name" value="Rossmann-like"/>
    <property type="match status" value="1"/>
</dbReference>
<dbReference type="InterPro" id="IPR018931">
    <property type="entry name" value="DUF2520"/>
</dbReference>
<gene>
    <name evidence="3" type="ORF">MTBBW1_400037</name>
</gene>
<dbReference type="Proteomes" id="UP000191931">
    <property type="component" value="Unassembled WGS sequence"/>
</dbReference>
<dbReference type="SUPFAM" id="SSF51735">
    <property type="entry name" value="NAD(P)-binding Rossmann-fold domains"/>
    <property type="match status" value="1"/>
</dbReference>
<accession>A0A1W1HGP1</accession>
<organism evidence="3 4">
    <name type="scientific">Desulfamplus magnetovallimortis</name>
    <dbReference type="NCBI Taxonomy" id="1246637"/>
    <lineage>
        <taxon>Bacteria</taxon>
        <taxon>Pseudomonadati</taxon>
        <taxon>Thermodesulfobacteriota</taxon>
        <taxon>Desulfobacteria</taxon>
        <taxon>Desulfobacterales</taxon>
        <taxon>Desulfobacteraceae</taxon>
        <taxon>Desulfamplus</taxon>
    </lineage>
</organism>
<dbReference type="Gene3D" id="1.10.1040.20">
    <property type="entry name" value="ProC-like, C-terminal domain"/>
    <property type="match status" value="1"/>
</dbReference>
<proteinExistence type="predicted"/>
<dbReference type="OrthoDB" id="8650434at2"/>
<dbReference type="InterPro" id="IPR037108">
    <property type="entry name" value="TM1727-like_C_sf"/>
</dbReference>
<evidence type="ECO:0000313" key="3">
    <source>
        <dbReference type="EMBL" id="SLM31630.1"/>
    </source>
</evidence>
<evidence type="ECO:0000259" key="1">
    <source>
        <dbReference type="Pfam" id="PF10727"/>
    </source>
</evidence>
<sequence>MKPKISIIGCGRVGTALAVYLGLAGYKIAGLASRTSESAKKTATASGQGTVFNDPCDAVMAGDIIFITTPDNLIETVCSELADGLCQKRLDGKIFYHCSGAISSAILQKAAAQGAITGSIHPLQSFAPYKHGQPSPFKGVNISLEGDEQAVKSGHKMIEELGAKPFSIPTKAKTLYHAAAVVASNYLVTLEHFALQLLHEVGLEEKKAYEILEPLIHGTLSNIKNRGSSSALTGPVARGDVGIVENHLKKIDDLSHDFSMLYSVLGLSALELAKKQGNLDPKVITSMKTIFNKYTSDNSTKN</sequence>
<evidence type="ECO:0000313" key="4">
    <source>
        <dbReference type="Proteomes" id="UP000191931"/>
    </source>
</evidence>
<name>A0A1W1HGP1_9BACT</name>
<dbReference type="InterPro" id="IPR008927">
    <property type="entry name" value="6-PGluconate_DH-like_C_sf"/>
</dbReference>
<dbReference type="PANTHER" id="PTHR40459:SF1">
    <property type="entry name" value="CONSERVED HYPOTHETICAL ALANINE AND LEUCINE RICH PROTEIN"/>
    <property type="match status" value="1"/>
</dbReference>
<dbReference type="Gene3D" id="3.40.50.720">
    <property type="entry name" value="NAD(P)-binding Rossmann-like Domain"/>
    <property type="match status" value="1"/>
</dbReference>
<dbReference type="InterPro" id="IPR036291">
    <property type="entry name" value="NAD(P)-bd_dom_sf"/>
</dbReference>
<dbReference type="InterPro" id="IPR019665">
    <property type="entry name" value="OxRdtase/DH_put_Rossmann_dom"/>
</dbReference>
<evidence type="ECO:0000259" key="2">
    <source>
        <dbReference type="Pfam" id="PF10728"/>
    </source>
</evidence>
<dbReference type="PANTHER" id="PTHR40459">
    <property type="entry name" value="CONSERVED HYPOTHETICAL ALANINE AND LEUCINE RICH PROTEIN"/>
    <property type="match status" value="1"/>
</dbReference>
<reference evidence="3 4" key="1">
    <citation type="submission" date="2017-03" db="EMBL/GenBank/DDBJ databases">
        <authorList>
            <person name="Afonso C.L."/>
            <person name="Miller P.J."/>
            <person name="Scott M.A."/>
            <person name="Spackman E."/>
            <person name="Goraichik I."/>
            <person name="Dimitrov K.M."/>
            <person name="Suarez D.L."/>
            <person name="Swayne D.E."/>
        </authorList>
    </citation>
    <scope>NUCLEOTIDE SEQUENCE [LARGE SCALE GENOMIC DNA]</scope>
    <source>
        <strain evidence="3">PRJEB14757</strain>
    </source>
</reference>
<feature type="domain" description="DUF2520" evidence="2">
    <location>
        <begin position="142"/>
        <end position="267"/>
    </location>
</feature>
<dbReference type="AlphaFoldDB" id="A0A1W1HGP1"/>
<protein>
    <submittedName>
        <fullName evidence="3">Putative coenzyme F420-dependent NADP oxidoreductase</fullName>
    </submittedName>
</protein>
<keyword evidence="4" id="KW-1185">Reference proteome</keyword>
<feature type="domain" description="Putative oxidoreductase/dehydrogenase Rossmann-like" evidence="1">
    <location>
        <begin position="4"/>
        <end position="122"/>
    </location>
</feature>
<dbReference type="SUPFAM" id="SSF48179">
    <property type="entry name" value="6-phosphogluconate dehydrogenase C-terminal domain-like"/>
    <property type="match status" value="1"/>
</dbReference>
<dbReference type="RefSeq" id="WP_080800551.1">
    <property type="nucleotide sequence ID" value="NZ_LT828541.1"/>
</dbReference>
<dbReference type="Pfam" id="PF10728">
    <property type="entry name" value="DUF2520"/>
    <property type="match status" value="1"/>
</dbReference>